<reference evidence="1" key="1">
    <citation type="submission" date="2014-09" db="EMBL/GenBank/DDBJ databases">
        <authorList>
            <person name="Magalhaes I.L.F."/>
            <person name="Oliveira U."/>
            <person name="Santos F.R."/>
            <person name="Vidigal T.H.D.A."/>
            <person name="Brescovit A.D."/>
            <person name="Santos A.J."/>
        </authorList>
    </citation>
    <scope>NUCLEOTIDE SEQUENCE</scope>
    <source>
        <tissue evidence="1">Shoot tissue taken approximately 20 cm above the soil surface</tissue>
    </source>
</reference>
<accession>A0A0A8ZD19</accession>
<reference evidence="1" key="2">
    <citation type="journal article" date="2015" name="Data Brief">
        <title>Shoot transcriptome of the giant reed, Arundo donax.</title>
        <authorList>
            <person name="Barrero R.A."/>
            <person name="Guerrero F.D."/>
            <person name="Moolhuijzen P."/>
            <person name="Goolsby J.A."/>
            <person name="Tidwell J."/>
            <person name="Bellgard S.E."/>
            <person name="Bellgard M.I."/>
        </authorList>
    </citation>
    <scope>NUCLEOTIDE SEQUENCE</scope>
    <source>
        <tissue evidence="1">Shoot tissue taken approximately 20 cm above the soil surface</tissue>
    </source>
</reference>
<evidence type="ECO:0000313" key="1">
    <source>
        <dbReference type="EMBL" id="JAD37314.1"/>
    </source>
</evidence>
<proteinExistence type="predicted"/>
<dbReference type="EMBL" id="GBRH01260581">
    <property type="protein sequence ID" value="JAD37314.1"/>
    <property type="molecule type" value="Transcribed_RNA"/>
</dbReference>
<name>A0A0A8ZD19_ARUDO</name>
<sequence>MSEYMINIALHLSFCGMCFSIIDMCEVTCLLLFSSSISSISRVCLRYHLFPNVSFSFCTCF</sequence>
<organism evidence="1">
    <name type="scientific">Arundo donax</name>
    <name type="common">Giant reed</name>
    <name type="synonym">Donax arundinaceus</name>
    <dbReference type="NCBI Taxonomy" id="35708"/>
    <lineage>
        <taxon>Eukaryota</taxon>
        <taxon>Viridiplantae</taxon>
        <taxon>Streptophyta</taxon>
        <taxon>Embryophyta</taxon>
        <taxon>Tracheophyta</taxon>
        <taxon>Spermatophyta</taxon>
        <taxon>Magnoliopsida</taxon>
        <taxon>Liliopsida</taxon>
        <taxon>Poales</taxon>
        <taxon>Poaceae</taxon>
        <taxon>PACMAD clade</taxon>
        <taxon>Arundinoideae</taxon>
        <taxon>Arundineae</taxon>
        <taxon>Arundo</taxon>
    </lineage>
</organism>
<dbReference type="AlphaFoldDB" id="A0A0A8ZD19"/>
<protein>
    <submittedName>
        <fullName evidence="1">Uncharacterized protein</fullName>
    </submittedName>
</protein>